<reference evidence="1 2" key="1">
    <citation type="submission" date="2020-08" db="EMBL/GenBank/DDBJ databases">
        <title>Edaphobacter telluris sp. nov. and Acidobacterium dinghuensis sp. nov., two acidobacteria isolated from forest soil.</title>
        <authorList>
            <person name="Fu J."/>
            <person name="Qiu L."/>
        </authorList>
    </citation>
    <scope>NUCLEOTIDE SEQUENCE [LARGE SCALE GENOMIC DNA]</scope>
    <source>
        <strain evidence="1">4Y35</strain>
    </source>
</reference>
<evidence type="ECO:0000313" key="2">
    <source>
        <dbReference type="Proteomes" id="UP000515312"/>
    </source>
</evidence>
<dbReference type="KEGG" id="adin:H7849_14720"/>
<evidence type="ECO:0000313" key="1">
    <source>
        <dbReference type="EMBL" id="QNI35002.1"/>
    </source>
</evidence>
<organism evidence="1 2">
    <name type="scientific">Alloacidobacterium dinghuense</name>
    <dbReference type="NCBI Taxonomy" id="2763107"/>
    <lineage>
        <taxon>Bacteria</taxon>
        <taxon>Pseudomonadati</taxon>
        <taxon>Acidobacteriota</taxon>
        <taxon>Terriglobia</taxon>
        <taxon>Terriglobales</taxon>
        <taxon>Acidobacteriaceae</taxon>
        <taxon>Alloacidobacterium</taxon>
    </lineage>
</organism>
<sequence length="224" mass="24861">MLSTHASAQQTDVERFDLYGGFTYFMTPNLNLDEHGFHFQAGYNVSRMMAVGFDYSNATGHNSLTPNLLTMSDQLVVQTALHDLALQGLLPPGYQLAVPTGASTQTFAAGPELTFRDFRRVTIFIRPDIGAIREVARPHPADPISALIVQGLAPSGTKTSWASFYGFGEGVDWNASKHLALRFQFDEVYNHLFNDLLKDSRWTTRLSIGPTFRFGGNILEAKKK</sequence>
<gene>
    <name evidence="1" type="ORF">H7849_14720</name>
</gene>
<proteinExistence type="predicted"/>
<accession>A0A7G8BR32</accession>
<name>A0A7G8BR32_9BACT</name>
<dbReference type="AlphaFoldDB" id="A0A7G8BR32"/>
<evidence type="ECO:0008006" key="3">
    <source>
        <dbReference type="Google" id="ProtNLM"/>
    </source>
</evidence>
<keyword evidence="2" id="KW-1185">Reference proteome</keyword>
<dbReference type="InterPro" id="IPR011250">
    <property type="entry name" value="OMP/PagP_B-barrel"/>
</dbReference>
<dbReference type="EMBL" id="CP060394">
    <property type="protein sequence ID" value="QNI35002.1"/>
    <property type="molecule type" value="Genomic_DNA"/>
</dbReference>
<protein>
    <recommendedName>
        <fullName evidence="3">Outer membrane protein beta-barrel domain-containing protein</fullName>
    </recommendedName>
</protein>
<dbReference type="Proteomes" id="UP000515312">
    <property type="component" value="Chromosome"/>
</dbReference>
<dbReference type="SUPFAM" id="SSF56925">
    <property type="entry name" value="OMPA-like"/>
    <property type="match status" value="1"/>
</dbReference>